<comment type="catalytic activity">
    <reaction evidence="10">
        <text>glycerol + ATP = sn-glycerol 3-phosphate + ADP + H(+)</text>
        <dbReference type="Rhea" id="RHEA:21644"/>
        <dbReference type="ChEBI" id="CHEBI:15378"/>
        <dbReference type="ChEBI" id="CHEBI:17754"/>
        <dbReference type="ChEBI" id="CHEBI:30616"/>
        <dbReference type="ChEBI" id="CHEBI:57597"/>
        <dbReference type="ChEBI" id="CHEBI:456216"/>
        <dbReference type="EC" id="2.7.1.30"/>
    </reaction>
</comment>
<dbReference type="NCBIfam" id="NF000756">
    <property type="entry name" value="PRK00047.1"/>
    <property type="match status" value="1"/>
</dbReference>
<reference evidence="15" key="1">
    <citation type="submission" date="2021-12" db="EMBL/GenBank/DDBJ databases">
        <authorList>
            <person name="King R."/>
        </authorList>
    </citation>
    <scope>NUCLEOTIDE SEQUENCE</scope>
</reference>
<name>A0A9P0A1X1_BEMTA</name>
<dbReference type="InterPro" id="IPR018483">
    <property type="entry name" value="Carb_kinase_FGGY_CS"/>
</dbReference>
<dbReference type="PANTHER" id="PTHR10196">
    <property type="entry name" value="SUGAR KINASE"/>
    <property type="match status" value="1"/>
</dbReference>
<dbReference type="NCBIfam" id="TIGR01311">
    <property type="entry name" value="glycerol_kin"/>
    <property type="match status" value="1"/>
</dbReference>
<dbReference type="FunFam" id="3.30.420.40:FF:000108">
    <property type="entry name" value="Glycerol kinase, glycosomal"/>
    <property type="match status" value="1"/>
</dbReference>
<dbReference type="InterPro" id="IPR042018">
    <property type="entry name" value="GK1-3_metazoan-type"/>
</dbReference>
<feature type="domain" description="Carbohydrate kinase FGGY N-terminal" evidence="13">
    <location>
        <begin position="64"/>
        <end position="319"/>
    </location>
</feature>
<gene>
    <name evidence="15" type="ORF">BEMITA_LOCUS1206</name>
</gene>
<feature type="domain" description="Carbohydrate kinase FGGY C-terminal" evidence="14">
    <location>
        <begin position="335"/>
        <end position="520"/>
    </location>
</feature>
<evidence type="ECO:0000256" key="12">
    <source>
        <dbReference type="RuleBase" id="RU003733"/>
    </source>
</evidence>
<dbReference type="Pfam" id="PF00370">
    <property type="entry name" value="FGGY_N"/>
    <property type="match status" value="1"/>
</dbReference>
<dbReference type="InterPro" id="IPR005999">
    <property type="entry name" value="Glycerol_kin"/>
</dbReference>
<keyword evidence="16" id="KW-1185">Reference proteome</keyword>
<evidence type="ECO:0000256" key="4">
    <source>
        <dbReference type="ARBA" id="ARBA00022679"/>
    </source>
</evidence>
<dbReference type="PROSITE" id="PS00933">
    <property type="entry name" value="FGGY_KINASES_1"/>
    <property type="match status" value="1"/>
</dbReference>
<dbReference type="PROSITE" id="PS00445">
    <property type="entry name" value="FGGY_KINASES_2"/>
    <property type="match status" value="1"/>
</dbReference>
<keyword evidence="8" id="KW-0067">ATP-binding</keyword>
<organism evidence="15 16">
    <name type="scientific">Bemisia tabaci</name>
    <name type="common">Sweetpotato whitefly</name>
    <name type="synonym">Aleurodes tabaci</name>
    <dbReference type="NCBI Taxonomy" id="7038"/>
    <lineage>
        <taxon>Eukaryota</taxon>
        <taxon>Metazoa</taxon>
        <taxon>Ecdysozoa</taxon>
        <taxon>Arthropoda</taxon>
        <taxon>Hexapoda</taxon>
        <taxon>Insecta</taxon>
        <taxon>Pterygota</taxon>
        <taxon>Neoptera</taxon>
        <taxon>Paraneoptera</taxon>
        <taxon>Hemiptera</taxon>
        <taxon>Sternorrhyncha</taxon>
        <taxon>Aleyrodoidea</taxon>
        <taxon>Aleyrodidae</taxon>
        <taxon>Aleyrodinae</taxon>
        <taxon>Bemisia</taxon>
    </lineage>
</organism>
<dbReference type="InterPro" id="IPR018484">
    <property type="entry name" value="FGGY_N"/>
</dbReference>
<evidence type="ECO:0000256" key="1">
    <source>
        <dbReference type="ARBA" id="ARBA00005190"/>
    </source>
</evidence>
<evidence type="ECO:0000256" key="3">
    <source>
        <dbReference type="ARBA" id="ARBA00012099"/>
    </source>
</evidence>
<dbReference type="GO" id="GO:0046167">
    <property type="term" value="P:glycerol-3-phosphate biosynthetic process"/>
    <property type="evidence" value="ECO:0007669"/>
    <property type="project" value="TreeGrafter"/>
</dbReference>
<protein>
    <recommendedName>
        <fullName evidence="11">Probable glycerol kinase</fullName>
        <ecNumber evidence="3">2.7.1.30</ecNumber>
    </recommendedName>
    <alternativeName>
        <fullName evidence="9">ATP:glycerol 3-phosphotransferase</fullName>
    </alternativeName>
</protein>
<dbReference type="GO" id="GO:0005524">
    <property type="term" value="F:ATP binding"/>
    <property type="evidence" value="ECO:0007669"/>
    <property type="project" value="UniProtKB-KW"/>
</dbReference>
<dbReference type="Gene3D" id="3.30.420.40">
    <property type="match status" value="2"/>
</dbReference>
<dbReference type="GO" id="GO:0006641">
    <property type="term" value="P:triglyceride metabolic process"/>
    <property type="evidence" value="ECO:0007669"/>
    <property type="project" value="TreeGrafter"/>
</dbReference>
<accession>A0A9P0A1X1</accession>
<proteinExistence type="inferred from homology"/>
<evidence type="ECO:0000259" key="13">
    <source>
        <dbReference type="Pfam" id="PF00370"/>
    </source>
</evidence>
<evidence type="ECO:0000256" key="7">
    <source>
        <dbReference type="ARBA" id="ARBA00022798"/>
    </source>
</evidence>
<comment type="similarity">
    <text evidence="2 12">Belongs to the FGGY kinase family.</text>
</comment>
<dbReference type="GO" id="GO:0004370">
    <property type="term" value="F:glycerol kinase activity"/>
    <property type="evidence" value="ECO:0007669"/>
    <property type="project" value="UniProtKB-EC"/>
</dbReference>
<evidence type="ECO:0000256" key="10">
    <source>
        <dbReference type="ARBA" id="ARBA00052101"/>
    </source>
</evidence>
<evidence type="ECO:0000256" key="11">
    <source>
        <dbReference type="ARBA" id="ARBA00071571"/>
    </source>
</evidence>
<dbReference type="EMBL" id="OU963862">
    <property type="protein sequence ID" value="CAH0381571.1"/>
    <property type="molecule type" value="Genomic_DNA"/>
</dbReference>
<keyword evidence="5" id="KW-0547">Nucleotide-binding</keyword>
<dbReference type="InterPro" id="IPR043129">
    <property type="entry name" value="ATPase_NBD"/>
</dbReference>
<evidence type="ECO:0000256" key="2">
    <source>
        <dbReference type="ARBA" id="ARBA00009156"/>
    </source>
</evidence>
<dbReference type="GO" id="GO:0006071">
    <property type="term" value="P:glycerol metabolic process"/>
    <property type="evidence" value="ECO:0007669"/>
    <property type="project" value="UniProtKB-KW"/>
</dbReference>
<dbReference type="GO" id="GO:0005739">
    <property type="term" value="C:mitochondrion"/>
    <property type="evidence" value="ECO:0007669"/>
    <property type="project" value="TreeGrafter"/>
</dbReference>
<keyword evidence="4 12" id="KW-0808">Transferase</keyword>
<evidence type="ECO:0000259" key="14">
    <source>
        <dbReference type="Pfam" id="PF02782"/>
    </source>
</evidence>
<dbReference type="EC" id="2.7.1.30" evidence="3"/>
<evidence type="ECO:0000256" key="5">
    <source>
        <dbReference type="ARBA" id="ARBA00022741"/>
    </source>
</evidence>
<keyword evidence="7" id="KW-0319">Glycerol metabolism</keyword>
<evidence type="ECO:0000313" key="16">
    <source>
        <dbReference type="Proteomes" id="UP001152759"/>
    </source>
</evidence>
<dbReference type="PANTHER" id="PTHR10196:SF40">
    <property type="entry name" value="GLYCEROL KINASE"/>
    <property type="match status" value="1"/>
</dbReference>
<dbReference type="Pfam" id="PF02782">
    <property type="entry name" value="FGGY_C"/>
    <property type="match status" value="1"/>
</dbReference>
<dbReference type="AlphaFoldDB" id="A0A9P0A1X1"/>
<dbReference type="SUPFAM" id="SSF53067">
    <property type="entry name" value="Actin-like ATPase domain"/>
    <property type="match status" value="2"/>
</dbReference>
<evidence type="ECO:0000256" key="9">
    <source>
        <dbReference type="ARBA" id="ARBA00043149"/>
    </source>
</evidence>
<evidence type="ECO:0000256" key="6">
    <source>
        <dbReference type="ARBA" id="ARBA00022777"/>
    </source>
</evidence>
<comment type="pathway">
    <text evidence="1">Polyol metabolism; glycerol degradation via glycerol kinase pathway; sn-glycerol 3-phosphate from glycerol: step 1/1.</text>
</comment>
<dbReference type="Proteomes" id="UP001152759">
    <property type="component" value="Chromosome 1"/>
</dbReference>
<keyword evidence="6 12" id="KW-0418">Kinase</keyword>
<dbReference type="FunFam" id="3.30.420.40:FF:000177">
    <property type="entry name" value="Glycerol kinase"/>
    <property type="match status" value="1"/>
</dbReference>
<evidence type="ECO:0000313" key="15">
    <source>
        <dbReference type="EMBL" id="CAH0381571.1"/>
    </source>
</evidence>
<dbReference type="InterPro" id="IPR018485">
    <property type="entry name" value="FGGY_C"/>
</dbReference>
<evidence type="ECO:0000256" key="8">
    <source>
        <dbReference type="ARBA" id="ARBA00022840"/>
    </source>
</evidence>
<dbReference type="CDD" id="cd07792">
    <property type="entry name" value="ASKHA_NBD_FGGY_GK1-3-like"/>
    <property type="match status" value="1"/>
</dbReference>
<sequence length="810" mass="90123">MYLLTCPNYYKSGRRAAGHFTSVSTCVRGPPLGRATAPVSQPPPRYIYLLHSTMPAITNNKGPYIAVIEEGTRTVKFVLFSAETQEEVVSYSVDVPGESPQEGWAEQDPNTLLSAVHLCIEETMPQLATIGASSKDIVALGITNQRETTIVWDSITGEPLYNAILWSDMRADVTVDEVLAKFPDNNKDYLKPLSGLPVSPYFSALKLKWLIDNVPSVRKAIREHRCLFGTVDSWLIWNLTGGKDGGLHITDVTNASRTMLMNIDSLQWDPLLCKHFHIPMEILPEIRSSSEIYGLVKGHMLDGVPISGILGNQQAALVGQRCFKEGQAKNTYRSGCFLLYNTGNNRVHSSQGLVTTVAFQHGRDKRPVYALEGSVAVAGTALKWLRDNLNMMKDNEEAEDLAEAVKTTGDVYFVPAFAGLYAPYWRKDARGILCGLTQFTTKGHIIRAALEAVCYQTRDILEAMHRDCGFPLSTLHVDGQMTTNRLLMQLQADISGIPVQRNNKKDITALGVAYMAASAAGIDVWDLENLSANSGSDASLEDTFLPSISHEERNLRYTKWKMAVHRSLGWAMPKKSDVMTGNDSDSHTNVCKSSALAEKYCVNSDNVRSSEINLFNKPPSYGNEENCLTANHEFSVKKINNYDKENYSNVPFKMADKPSFGEKHSHAKDISNIEILPANRVFSQNFEPDENQNTLKETSLDSNILRETCLDQNILIGNSVSNHLLIEVVDKKDINENGITEELFEDIFENKENLLTDILEKAKITNFEGSLAQVDSNLEKPHIFPAKYILAAHIKSCHNDDIFVLGHHSR</sequence>